<dbReference type="InterPro" id="IPR003593">
    <property type="entry name" value="AAA+_ATPase"/>
</dbReference>
<feature type="domain" description="ABC transporter" evidence="6">
    <location>
        <begin position="5"/>
        <end position="237"/>
    </location>
</feature>
<name>A0A7T1F1Y9_ATRLM</name>
<dbReference type="InterPro" id="IPR027417">
    <property type="entry name" value="P-loop_NTPase"/>
</dbReference>
<dbReference type="InterPro" id="IPR030660">
    <property type="entry name" value="ABC_branched_ATPase_LivF/BraG"/>
</dbReference>
<comment type="similarity">
    <text evidence="1">Belongs to the ABC transporter superfamily.</text>
</comment>
<dbReference type="SUPFAM" id="SSF52540">
    <property type="entry name" value="P-loop containing nucleoside triphosphate hydrolases"/>
    <property type="match status" value="1"/>
</dbReference>
<sequence length="237" mass="26374">MIPLLKVKNLSVKYGVIPALQDISIEVKTGQIVSLIGANGAGKTTTLKTIMGILKPVNGSIVYRDEDITRMPTPQRVRKEICLVPEGRGIFNRLTVRENLFLGAYHRSDEQEINSDLEKSYSLFPRLKERENQIAGTLSGGEQQMLAIGRGLMSRPKLMLLDEPSLGLAPLVVRELYELIQEILKQGVTILLVEQNATMAIRVSNYVYLIETGNVKLEGIPKEIESLEDVRKVYLGG</sequence>
<dbReference type="InterPro" id="IPR003439">
    <property type="entry name" value="ABC_transporter-like_ATP-bd"/>
</dbReference>
<reference evidence="7 8" key="1">
    <citation type="journal article" date="2021" name="Nat. Commun.">
        <title>Isolation of a member of the candidate phylum Atribacteria reveals a unique cell membrane structure.</title>
        <authorList>
            <person name="Taiki K."/>
            <person name="Nobu M.K."/>
            <person name="Kusada H."/>
            <person name="Meng X.-Y."/>
            <person name="Hosoki N."/>
            <person name="Uematsu K."/>
            <person name="Yoshioka H."/>
            <person name="Kamagata Y."/>
            <person name="Tamaki H."/>
        </authorList>
    </citation>
    <scope>NUCLEOTIDE SEQUENCE [LARGE SCALE GENOMIC DNA]</scope>
    <source>
        <strain evidence="7 8">RT761</strain>
    </source>
</reference>
<dbReference type="KEGG" id="alam:RT761_00444"/>
<dbReference type="Proteomes" id="UP000594463">
    <property type="component" value="Chromosome"/>
</dbReference>
<dbReference type="EMBL" id="CP065383">
    <property type="protein sequence ID" value="QPM67245.1"/>
    <property type="molecule type" value="Genomic_DNA"/>
</dbReference>
<evidence type="ECO:0000256" key="4">
    <source>
        <dbReference type="ARBA" id="ARBA00022840"/>
    </source>
</evidence>
<dbReference type="GO" id="GO:0016887">
    <property type="term" value="F:ATP hydrolysis activity"/>
    <property type="evidence" value="ECO:0007669"/>
    <property type="project" value="InterPro"/>
</dbReference>
<evidence type="ECO:0000313" key="7">
    <source>
        <dbReference type="EMBL" id="QPM67245.1"/>
    </source>
</evidence>
<gene>
    <name evidence="7" type="primary">livF_1</name>
    <name evidence="7" type="ORF">RT761_00444</name>
</gene>
<keyword evidence="8" id="KW-1185">Reference proteome</keyword>
<keyword evidence="4 7" id="KW-0067">ATP-binding</keyword>
<evidence type="ECO:0000256" key="5">
    <source>
        <dbReference type="ARBA" id="ARBA00022970"/>
    </source>
</evidence>
<dbReference type="AlphaFoldDB" id="A0A7T1F1Y9"/>
<evidence type="ECO:0000256" key="1">
    <source>
        <dbReference type="ARBA" id="ARBA00005417"/>
    </source>
</evidence>
<keyword evidence="5" id="KW-0029">Amino-acid transport</keyword>
<evidence type="ECO:0000313" key="8">
    <source>
        <dbReference type="Proteomes" id="UP000594463"/>
    </source>
</evidence>
<dbReference type="SMART" id="SM00382">
    <property type="entry name" value="AAA"/>
    <property type="match status" value="1"/>
</dbReference>
<dbReference type="InterPro" id="IPR052156">
    <property type="entry name" value="BCAA_Transport_ATP-bd_LivF"/>
</dbReference>
<protein>
    <submittedName>
        <fullName evidence="7">High-affinity branched-chain amino acid transport ATP-binding protein LivF</fullName>
    </submittedName>
</protein>
<organism evidence="7 8">
    <name type="scientific">Atribacter laminatus</name>
    <dbReference type="NCBI Taxonomy" id="2847778"/>
    <lineage>
        <taxon>Bacteria</taxon>
        <taxon>Pseudomonadati</taxon>
        <taxon>Atribacterota</taxon>
        <taxon>Atribacteria</taxon>
        <taxon>Atribacterales</taxon>
        <taxon>Atribacteraceae</taxon>
        <taxon>Atribacter</taxon>
    </lineage>
</organism>
<keyword evidence="2" id="KW-0813">Transport</keyword>
<dbReference type="PANTHER" id="PTHR43820:SF4">
    <property type="entry name" value="HIGH-AFFINITY BRANCHED-CHAIN AMINO ACID TRANSPORT ATP-BINDING PROTEIN LIVF"/>
    <property type="match status" value="1"/>
</dbReference>
<evidence type="ECO:0000256" key="2">
    <source>
        <dbReference type="ARBA" id="ARBA00022448"/>
    </source>
</evidence>
<proteinExistence type="inferred from homology"/>
<evidence type="ECO:0000256" key="3">
    <source>
        <dbReference type="ARBA" id="ARBA00022741"/>
    </source>
</evidence>
<dbReference type="PIRSF" id="PIRSF039137">
    <property type="entry name" value="ABC_branched_ATPase"/>
    <property type="match status" value="1"/>
</dbReference>
<evidence type="ECO:0000259" key="6">
    <source>
        <dbReference type="PROSITE" id="PS50893"/>
    </source>
</evidence>
<dbReference type="PROSITE" id="PS00211">
    <property type="entry name" value="ABC_TRANSPORTER_1"/>
    <property type="match status" value="1"/>
</dbReference>
<dbReference type="GO" id="GO:0015807">
    <property type="term" value="P:L-amino acid transport"/>
    <property type="evidence" value="ECO:0007669"/>
    <property type="project" value="TreeGrafter"/>
</dbReference>
<accession>A0A7T1F1Y9</accession>
<dbReference type="PROSITE" id="PS50893">
    <property type="entry name" value="ABC_TRANSPORTER_2"/>
    <property type="match status" value="1"/>
</dbReference>
<dbReference type="GO" id="GO:0015658">
    <property type="term" value="F:branched-chain amino acid transmembrane transporter activity"/>
    <property type="evidence" value="ECO:0007669"/>
    <property type="project" value="InterPro"/>
</dbReference>
<dbReference type="InterPro" id="IPR017871">
    <property type="entry name" value="ABC_transporter-like_CS"/>
</dbReference>
<dbReference type="Gene3D" id="3.40.50.300">
    <property type="entry name" value="P-loop containing nucleotide triphosphate hydrolases"/>
    <property type="match status" value="1"/>
</dbReference>
<keyword evidence="3" id="KW-0547">Nucleotide-binding</keyword>
<dbReference type="PANTHER" id="PTHR43820">
    <property type="entry name" value="HIGH-AFFINITY BRANCHED-CHAIN AMINO ACID TRANSPORT ATP-BINDING PROTEIN LIVF"/>
    <property type="match status" value="1"/>
</dbReference>
<dbReference type="CDD" id="cd03224">
    <property type="entry name" value="ABC_TM1139_LivF_branched"/>
    <property type="match status" value="1"/>
</dbReference>
<dbReference type="GO" id="GO:0005524">
    <property type="term" value="F:ATP binding"/>
    <property type="evidence" value="ECO:0007669"/>
    <property type="project" value="UniProtKB-KW"/>
</dbReference>
<dbReference type="Pfam" id="PF00005">
    <property type="entry name" value="ABC_tran"/>
    <property type="match status" value="1"/>
</dbReference>